<dbReference type="SMR" id="B4LXX7"/>
<evidence type="ECO:0000256" key="6">
    <source>
        <dbReference type="ARBA" id="ARBA00022771"/>
    </source>
</evidence>
<reference evidence="15 16" key="1">
    <citation type="journal article" date="2007" name="Nature">
        <title>Evolution of genes and genomes on the Drosophila phylogeny.</title>
        <authorList>
            <consortium name="Drosophila 12 Genomes Consortium"/>
            <person name="Clark A.G."/>
            <person name="Eisen M.B."/>
            <person name="Smith D.R."/>
            <person name="Bergman C.M."/>
            <person name="Oliver B."/>
            <person name="Markow T.A."/>
            <person name="Kaufman T.C."/>
            <person name="Kellis M."/>
            <person name="Gelbart W."/>
            <person name="Iyer V.N."/>
            <person name="Pollard D.A."/>
            <person name="Sackton T.B."/>
            <person name="Larracuente A.M."/>
            <person name="Singh N.D."/>
            <person name="Abad J.P."/>
            <person name="Abt D.N."/>
            <person name="Adryan B."/>
            <person name="Aguade M."/>
            <person name="Akashi H."/>
            <person name="Anderson W.W."/>
            <person name="Aquadro C.F."/>
            <person name="Ardell D.H."/>
            <person name="Arguello R."/>
            <person name="Artieri C.G."/>
            <person name="Barbash D.A."/>
            <person name="Barker D."/>
            <person name="Barsanti P."/>
            <person name="Batterham P."/>
            <person name="Batzoglou S."/>
            <person name="Begun D."/>
            <person name="Bhutkar A."/>
            <person name="Blanco E."/>
            <person name="Bosak S.A."/>
            <person name="Bradley R.K."/>
            <person name="Brand A.D."/>
            <person name="Brent M.R."/>
            <person name="Brooks A.N."/>
            <person name="Brown R.H."/>
            <person name="Butlin R.K."/>
            <person name="Caggese C."/>
            <person name="Calvi B.R."/>
            <person name="Bernardo de Carvalho A."/>
            <person name="Caspi A."/>
            <person name="Castrezana S."/>
            <person name="Celniker S.E."/>
            <person name="Chang J.L."/>
            <person name="Chapple C."/>
            <person name="Chatterji S."/>
            <person name="Chinwalla A."/>
            <person name="Civetta A."/>
            <person name="Clifton S.W."/>
            <person name="Comeron J.M."/>
            <person name="Costello J.C."/>
            <person name="Coyne J.A."/>
            <person name="Daub J."/>
            <person name="David R.G."/>
            <person name="Delcher A.L."/>
            <person name="Delehaunty K."/>
            <person name="Do C.B."/>
            <person name="Ebling H."/>
            <person name="Edwards K."/>
            <person name="Eickbush T."/>
            <person name="Evans J.D."/>
            <person name="Filipski A."/>
            <person name="Findeiss S."/>
            <person name="Freyhult E."/>
            <person name="Fulton L."/>
            <person name="Fulton R."/>
            <person name="Garcia A.C."/>
            <person name="Gardiner A."/>
            <person name="Garfield D.A."/>
            <person name="Garvin B.E."/>
            <person name="Gibson G."/>
            <person name="Gilbert D."/>
            <person name="Gnerre S."/>
            <person name="Godfrey J."/>
            <person name="Good R."/>
            <person name="Gotea V."/>
            <person name="Gravely B."/>
            <person name="Greenberg A.J."/>
            <person name="Griffiths-Jones S."/>
            <person name="Gross S."/>
            <person name="Guigo R."/>
            <person name="Gustafson E.A."/>
            <person name="Haerty W."/>
            <person name="Hahn M.W."/>
            <person name="Halligan D.L."/>
            <person name="Halpern A.L."/>
            <person name="Halter G.M."/>
            <person name="Han M.V."/>
            <person name="Heger A."/>
            <person name="Hillier L."/>
            <person name="Hinrichs A.S."/>
            <person name="Holmes I."/>
            <person name="Hoskins R.A."/>
            <person name="Hubisz M.J."/>
            <person name="Hultmark D."/>
            <person name="Huntley M.A."/>
            <person name="Jaffe D.B."/>
            <person name="Jagadeeshan S."/>
            <person name="Jeck W.R."/>
            <person name="Johnson J."/>
            <person name="Jones C.D."/>
            <person name="Jordan W.C."/>
            <person name="Karpen G.H."/>
            <person name="Kataoka E."/>
            <person name="Keightley P.D."/>
            <person name="Kheradpour P."/>
            <person name="Kirkness E.F."/>
            <person name="Koerich L.B."/>
            <person name="Kristiansen K."/>
            <person name="Kudrna D."/>
            <person name="Kulathinal R.J."/>
            <person name="Kumar S."/>
            <person name="Kwok R."/>
            <person name="Lander E."/>
            <person name="Langley C.H."/>
            <person name="Lapoint R."/>
            <person name="Lazzaro B.P."/>
            <person name="Lee S.J."/>
            <person name="Levesque L."/>
            <person name="Li R."/>
            <person name="Lin C.F."/>
            <person name="Lin M.F."/>
            <person name="Lindblad-Toh K."/>
            <person name="Llopart A."/>
            <person name="Long M."/>
            <person name="Low L."/>
            <person name="Lozovsky E."/>
            <person name="Lu J."/>
            <person name="Luo M."/>
            <person name="Machado C.A."/>
            <person name="Makalowski W."/>
            <person name="Marzo M."/>
            <person name="Matsuda M."/>
            <person name="Matzkin L."/>
            <person name="McAllister B."/>
            <person name="McBride C.S."/>
            <person name="McKernan B."/>
            <person name="McKernan K."/>
            <person name="Mendez-Lago M."/>
            <person name="Minx P."/>
            <person name="Mollenhauer M.U."/>
            <person name="Montooth K."/>
            <person name="Mount S.M."/>
            <person name="Mu X."/>
            <person name="Myers E."/>
            <person name="Negre B."/>
            <person name="Newfeld S."/>
            <person name="Nielsen R."/>
            <person name="Noor M.A."/>
            <person name="O'Grady P."/>
            <person name="Pachter L."/>
            <person name="Papaceit M."/>
            <person name="Parisi M.J."/>
            <person name="Parisi M."/>
            <person name="Parts L."/>
            <person name="Pedersen J.S."/>
            <person name="Pesole G."/>
            <person name="Phillippy A.M."/>
            <person name="Ponting C.P."/>
            <person name="Pop M."/>
            <person name="Porcelli D."/>
            <person name="Powell J.R."/>
            <person name="Prohaska S."/>
            <person name="Pruitt K."/>
            <person name="Puig M."/>
            <person name="Quesneville H."/>
            <person name="Ram K.R."/>
            <person name="Rand D."/>
            <person name="Rasmussen M.D."/>
            <person name="Reed L.K."/>
            <person name="Reenan R."/>
            <person name="Reily A."/>
            <person name="Remington K.A."/>
            <person name="Rieger T.T."/>
            <person name="Ritchie M.G."/>
            <person name="Robin C."/>
            <person name="Rogers Y.H."/>
            <person name="Rohde C."/>
            <person name="Rozas J."/>
            <person name="Rubenfield M.J."/>
            <person name="Ruiz A."/>
            <person name="Russo S."/>
            <person name="Salzberg S.L."/>
            <person name="Sanchez-Gracia A."/>
            <person name="Saranga D.J."/>
            <person name="Sato H."/>
            <person name="Schaeffer S.W."/>
            <person name="Schatz M.C."/>
            <person name="Schlenke T."/>
            <person name="Schwartz R."/>
            <person name="Segarra C."/>
            <person name="Singh R.S."/>
            <person name="Sirot L."/>
            <person name="Sirota M."/>
            <person name="Sisneros N.B."/>
            <person name="Smith C.D."/>
            <person name="Smith T.F."/>
            <person name="Spieth J."/>
            <person name="Stage D.E."/>
            <person name="Stark A."/>
            <person name="Stephan W."/>
            <person name="Strausberg R.L."/>
            <person name="Strempel S."/>
            <person name="Sturgill D."/>
            <person name="Sutton G."/>
            <person name="Sutton G.G."/>
            <person name="Tao W."/>
            <person name="Teichmann S."/>
            <person name="Tobari Y.N."/>
            <person name="Tomimura Y."/>
            <person name="Tsolas J.M."/>
            <person name="Valente V.L."/>
            <person name="Venter E."/>
            <person name="Venter J.C."/>
            <person name="Vicario S."/>
            <person name="Vieira F.G."/>
            <person name="Vilella A.J."/>
            <person name="Villasante A."/>
            <person name="Walenz B."/>
            <person name="Wang J."/>
            <person name="Wasserman M."/>
            <person name="Watts T."/>
            <person name="Wilson D."/>
            <person name="Wilson R.K."/>
            <person name="Wing R.A."/>
            <person name="Wolfner M.F."/>
            <person name="Wong A."/>
            <person name="Wong G.K."/>
            <person name="Wu C.I."/>
            <person name="Wu G."/>
            <person name="Yamamoto D."/>
            <person name="Yang H.P."/>
            <person name="Yang S.P."/>
            <person name="Yorke J.A."/>
            <person name="Yoshida K."/>
            <person name="Zdobnov E."/>
            <person name="Zhang P."/>
            <person name="Zhang Y."/>
            <person name="Zimin A.V."/>
            <person name="Baldwin J."/>
            <person name="Abdouelleil A."/>
            <person name="Abdulkadir J."/>
            <person name="Abebe A."/>
            <person name="Abera B."/>
            <person name="Abreu J."/>
            <person name="Acer S.C."/>
            <person name="Aftuck L."/>
            <person name="Alexander A."/>
            <person name="An P."/>
            <person name="Anderson E."/>
            <person name="Anderson S."/>
            <person name="Arachi H."/>
            <person name="Azer M."/>
            <person name="Bachantsang P."/>
            <person name="Barry A."/>
            <person name="Bayul T."/>
            <person name="Berlin A."/>
            <person name="Bessette D."/>
            <person name="Bloom T."/>
            <person name="Blye J."/>
            <person name="Boguslavskiy L."/>
            <person name="Bonnet C."/>
            <person name="Boukhgalter B."/>
            <person name="Bourzgui I."/>
            <person name="Brown A."/>
            <person name="Cahill P."/>
            <person name="Channer S."/>
            <person name="Cheshatsang Y."/>
            <person name="Chuda L."/>
            <person name="Citroen M."/>
            <person name="Collymore A."/>
            <person name="Cooke P."/>
            <person name="Costello M."/>
            <person name="D'Aco K."/>
            <person name="Daza R."/>
            <person name="De Haan G."/>
            <person name="DeGray S."/>
            <person name="DeMaso C."/>
            <person name="Dhargay N."/>
            <person name="Dooley K."/>
            <person name="Dooley E."/>
            <person name="Doricent M."/>
            <person name="Dorje P."/>
            <person name="Dorjee K."/>
            <person name="Dupes A."/>
            <person name="Elong R."/>
            <person name="Falk J."/>
            <person name="Farina A."/>
            <person name="Faro S."/>
            <person name="Ferguson D."/>
            <person name="Fisher S."/>
            <person name="Foley C.D."/>
            <person name="Franke A."/>
            <person name="Friedrich D."/>
            <person name="Gadbois L."/>
            <person name="Gearin G."/>
            <person name="Gearin C.R."/>
            <person name="Giannoukos G."/>
            <person name="Goode T."/>
            <person name="Graham J."/>
            <person name="Grandbois E."/>
            <person name="Grewal S."/>
            <person name="Gyaltsen K."/>
            <person name="Hafez N."/>
            <person name="Hagos B."/>
            <person name="Hall J."/>
            <person name="Henson C."/>
            <person name="Hollinger A."/>
            <person name="Honan T."/>
            <person name="Huard M.D."/>
            <person name="Hughes L."/>
            <person name="Hurhula B."/>
            <person name="Husby M.E."/>
            <person name="Kamat A."/>
            <person name="Kanga B."/>
            <person name="Kashin S."/>
            <person name="Khazanovich D."/>
            <person name="Kisner P."/>
            <person name="Lance K."/>
            <person name="Lara M."/>
            <person name="Lee W."/>
            <person name="Lennon N."/>
            <person name="Letendre F."/>
            <person name="LeVine R."/>
            <person name="Lipovsky A."/>
            <person name="Liu X."/>
            <person name="Liu J."/>
            <person name="Liu S."/>
            <person name="Lokyitsang T."/>
            <person name="Lokyitsang Y."/>
            <person name="Lubonja R."/>
            <person name="Lui A."/>
            <person name="MacDonald P."/>
            <person name="Magnisalis V."/>
            <person name="Maru K."/>
            <person name="Matthews C."/>
            <person name="McCusker W."/>
            <person name="McDonough S."/>
            <person name="Mehta T."/>
            <person name="Meldrim J."/>
            <person name="Meneus L."/>
            <person name="Mihai O."/>
            <person name="Mihalev A."/>
            <person name="Mihova T."/>
            <person name="Mittelman R."/>
            <person name="Mlenga V."/>
            <person name="Montmayeur A."/>
            <person name="Mulrain L."/>
            <person name="Navidi A."/>
            <person name="Naylor J."/>
            <person name="Negash T."/>
            <person name="Nguyen T."/>
            <person name="Nguyen N."/>
            <person name="Nicol R."/>
            <person name="Norbu C."/>
            <person name="Norbu N."/>
            <person name="Novod N."/>
            <person name="O'Neill B."/>
            <person name="Osman S."/>
            <person name="Markiewicz E."/>
            <person name="Oyono O.L."/>
            <person name="Patti C."/>
            <person name="Phunkhang P."/>
            <person name="Pierre F."/>
            <person name="Priest M."/>
            <person name="Raghuraman S."/>
            <person name="Rege F."/>
            <person name="Reyes R."/>
            <person name="Rise C."/>
            <person name="Rogov P."/>
            <person name="Ross K."/>
            <person name="Ryan E."/>
            <person name="Settipalli S."/>
            <person name="Shea T."/>
            <person name="Sherpa N."/>
            <person name="Shi L."/>
            <person name="Shih D."/>
            <person name="Sparrow T."/>
            <person name="Spaulding J."/>
            <person name="Stalker J."/>
            <person name="Stange-Thomann N."/>
            <person name="Stavropoulos S."/>
            <person name="Stone C."/>
            <person name="Strader C."/>
            <person name="Tesfaye S."/>
            <person name="Thomson T."/>
            <person name="Thoulutsang Y."/>
            <person name="Thoulutsang D."/>
            <person name="Topham K."/>
            <person name="Topping I."/>
            <person name="Tsamla T."/>
            <person name="Vassiliev H."/>
            <person name="Vo A."/>
            <person name="Wangchuk T."/>
            <person name="Wangdi T."/>
            <person name="Weiand M."/>
            <person name="Wilkinson J."/>
            <person name="Wilson A."/>
            <person name="Yadav S."/>
            <person name="Young G."/>
            <person name="Yu Q."/>
            <person name="Zembek L."/>
            <person name="Zhong D."/>
            <person name="Zimmer A."/>
            <person name="Zwirko Z."/>
            <person name="Jaffe D.B."/>
            <person name="Alvarez P."/>
            <person name="Brockman W."/>
            <person name="Butler J."/>
            <person name="Chin C."/>
            <person name="Gnerre S."/>
            <person name="Grabherr M."/>
            <person name="Kleber M."/>
            <person name="Mauceli E."/>
            <person name="MacCallum I."/>
        </authorList>
    </citation>
    <scope>NUCLEOTIDE SEQUENCE [LARGE SCALE GENOMIC DNA]</scope>
    <source>
        <strain evidence="16">Tucson 15010-1051.87</strain>
    </source>
</reference>
<dbReference type="Pfam" id="PF25977">
    <property type="entry name" value="DZIP1"/>
    <property type="match status" value="1"/>
</dbReference>
<feature type="compositionally biased region" description="Low complexity" evidence="13">
    <location>
        <begin position="447"/>
        <end position="459"/>
    </location>
</feature>
<dbReference type="InterPro" id="IPR013087">
    <property type="entry name" value="Znf_C2H2_type"/>
</dbReference>
<feature type="domain" description="C2H2-type" evidence="14">
    <location>
        <begin position="144"/>
        <end position="172"/>
    </location>
</feature>
<evidence type="ECO:0000256" key="3">
    <source>
        <dbReference type="ARBA" id="ARBA00009131"/>
    </source>
</evidence>
<evidence type="ECO:0000256" key="7">
    <source>
        <dbReference type="ARBA" id="ARBA00022833"/>
    </source>
</evidence>
<dbReference type="eggNOG" id="ENOG502QRAI">
    <property type="taxonomic scope" value="Eukaryota"/>
</dbReference>
<dbReference type="Pfam" id="PF13815">
    <property type="entry name" value="Dzip-like_N"/>
    <property type="match status" value="1"/>
</dbReference>
<dbReference type="HOGENOM" id="CLU_380955_0_0_1"/>
<evidence type="ECO:0000256" key="12">
    <source>
        <dbReference type="SAM" id="Coils"/>
    </source>
</evidence>
<feature type="compositionally biased region" description="Basic and acidic residues" evidence="13">
    <location>
        <begin position="413"/>
        <end position="438"/>
    </location>
</feature>
<keyword evidence="16" id="KW-1185">Reference proteome</keyword>
<keyword evidence="7" id="KW-0862">Zinc</keyword>
<dbReference type="PhylomeDB" id="B4LXX7"/>
<dbReference type="InterPro" id="IPR058883">
    <property type="entry name" value="DZIP1_dom"/>
</dbReference>
<feature type="compositionally biased region" description="Acidic residues" evidence="13">
    <location>
        <begin position="512"/>
        <end position="523"/>
    </location>
</feature>
<evidence type="ECO:0000313" key="15">
    <source>
        <dbReference type="EMBL" id="EDW66843.1"/>
    </source>
</evidence>
<protein>
    <recommendedName>
        <fullName evidence="14">C2H2-type domain-containing protein</fullName>
    </recommendedName>
</protein>
<sequence>MGYKGNFPQMMREAGFKLRQYRDGPLDWRLMGSYETDRILREQNLEVVDDALQHLSEAPLGTVLETRILDGGIAKYFVMSQYAIQYLLCCRTYLDESVGELREAHETAQQEIAKLRKSLSESNNEVVQLHKRITQIETIREVVFPCHLCTKNFISNEALNIHIGRKHRVGTPTTSLAGGVSAKDKDNDMQLINAIKMELEIKQLKERLNAAERNIKERSGSSKLPASPRRDQATATMSMRNVGIQSNLANYKEKDELSNEALNSEAGERKEQLHGLAERLSNFEAWQTQLKQSNEEFIRDINQKLTDLSRAMEQTKLEAEAKVTTVTPAHAEERVATPSLEDLERILTDKVAEIGKVSANKLEEVVRHLEMGYKEKLDALERDLKRLSQRKETAIVVQPPANPSKIPKPKPLPKKEESMERIKRKVETEFLNAKRDDDTYSIEEPPAQSAQQQGQQKQHAVTHAPEQPSGNSSGSHPTYTKPTAEPFRNEPEPKPSTSQTETQETTDISESLAEEESVSDEGSEPLTSEPERRVFMSPKSKTTKKARVPPKPPKPLTRKDARKLVNLKLNPHGFNMKTKSLSNTSLKRVSAELAQHRNRLKLDYPHFYTTRNRIRIFVEKLCSAKMPERAQVLLKTKTPLQPMDVPKRRTGLPATTDDDDGENDASERTSVSQEEEEVDEASTTSSKPQRQEQHLNFKAQLEQMLAKPVAQVIAKPTLGQTQQAKPMPLPRKRVMFNTLGSGKSIDTNDE</sequence>
<dbReference type="GO" id="GO:0008270">
    <property type="term" value="F:zinc ion binding"/>
    <property type="evidence" value="ECO:0007669"/>
    <property type="project" value="UniProtKB-KW"/>
</dbReference>
<dbReference type="OrthoDB" id="515971at2759"/>
<evidence type="ECO:0000259" key="14">
    <source>
        <dbReference type="PROSITE" id="PS50157"/>
    </source>
</evidence>
<dbReference type="InterPro" id="IPR051241">
    <property type="entry name" value="DZIP_RILPL"/>
</dbReference>
<dbReference type="GO" id="GO:0005814">
    <property type="term" value="C:centriole"/>
    <property type="evidence" value="ECO:0007669"/>
    <property type="project" value="UniProtKB-SubCell"/>
</dbReference>
<feature type="region of interest" description="Disordered" evidence="13">
    <location>
        <begin position="214"/>
        <end position="235"/>
    </location>
</feature>
<dbReference type="InParanoid" id="B4LXX7"/>
<dbReference type="GO" id="GO:0005737">
    <property type="term" value="C:cytoplasm"/>
    <property type="evidence" value="ECO:0007669"/>
    <property type="project" value="TreeGrafter"/>
</dbReference>
<dbReference type="PROSITE" id="PS50157">
    <property type="entry name" value="ZINC_FINGER_C2H2_2"/>
    <property type="match status" value="1"/>
</dbReference>
<dbReference type="OMA" id="LMPHGFD"/>
<keyword evidence="6 11" id="KW-0863">Zinc-finger</keyword>
<proteinExistence type="inferred from homology"/>
<evidence type="ECO:0000256" key="8">
    <source>
        <dbReference type="ARBA" id="ARBA00023054"/>
    </source>
</evidence>
<keyword evidence="5" id="KW-0479">Metal-binding</keyword>
<accession>B4LXX7</accession>
<dbReference type="Proteomes" id="UP000008792">
    <property type="component" value="Unassembled WGS sequence"/>
</dbReference>
<dbReference type="PANTHER" id="PTHR21502">
    <property type="entry name" value="ZINC FINGER PROTEIN DZIP1"/>
    <property type="match status" value="1"/>
</dbReference>
<gene>
    <name evidence="15" type="primary">Dvir\GJ23818</name>
    <name evidence="15" type="ORF">Dvir_GJ23818</name>
</gene>
<organism evidence="15 16">
    <name type="scientific">Drosophila virilis</name>
    <name type="common">Fruit fly</name>
    <dbReference type="NCBI Taxonomy" id="7244"/>
    <lineage>
        <taxon>Eukaryota</taxon>
        <taxon>Metazoa</taxon>
        <taxon>Ecdysozoa</taxon>
        <taxon>Arthropoda</taxon>
        <taxon>Hexapoda</taxon>
        <taxon>Insecta</taxon>
        <taxon>Pterygota</taxon>
        <taxon>Neoptera</taxon>
        <taxon>Endopterygota</taxon>
        <taxon>Diptera</taxon>
        <taxon>Brachycera</taxon>
        <taxon>Muscomorpha</taxon>
        <taxon>Ephydroidea</taxon>
        <taxon>Drosophilidae</taxon>
        <taxon>Drosophila</taxon>
    </lineage>
</organism>
<dbReference type="FunCoup" id="B4LXX7">
    <property type="interactions" value="32"/>
</dbReference>
<feature type="region of interest" description="Disordered" evidence="13">
    <location>
        <begin position="637"/>
        <end position="695"/>
    </location>
</feature>
<evidence type="ECO:0000256" key="13">
    <source>
        <dbReference type="SAM" id="MobiDB-lite"/>
    </source>
</evidence>
<feature type="compositionally biased region" description="Polar residues" evidence="13">
    <location>
        <begin position="468"/>
        <end position="481"/>
    </location>
</feature>
<name>B4LXX7_DROVI</name>
<feature type="coiled-coil region" evidence="12">
    <location>
        <begin position="98"/>
        <end position="132"/>
    </location>
</feature>
<keyword evidence="8 12" id="KW-0175">Coiled coil</keyword>
<evidence type="ECO:0000256" key="11">
    <source>
        <dbReference type="PROSITE-ProRule" id="PRU00042"/>
    </source>
</evidence>
<evidence type="ECO:0000256" key="1">
    <source>
        <dbReference type="ARBA" id="ARBA00004114"/>
    </source>
</evidence>
<dbReference type="STRING" id="7244.B4LXX7"/>
<feature type="compositionally biased region" description="Low complexity" evidence="13">
    <location>
        <begin position="496"/>
        <end position="506"/>
    </location>
</feature>
<evidence type="ECO:0000256" key="4">
    <source>
        <dbReference type="ARBA" id="ARBA00022490"/>
    </source>
</evidence>
<keyword evidence="4" id="KW-0963">Cytoplasm</keyword>
<dbReference type="InterPro" id="IPR032714">
    <property type="entry name" value="DZIP1_N"/>
</dbReference>
<keyword evidence="9" id="KW-0206">Cytoskeleton</keyword>
<evidence type="ECO:0000313" key="16">
    <source>
        <dbReference type="Proteomes" id="UP000008792"/>
    </source>
</evidence>
<feature type="region of interest" description="Disordered" evidence="13">
    <location>
        <begin position="393"/>
        <end position="558"/>
    </location>
</feature>
<comment type="similarity">
    <text evidence="3">Belongs to the DZIP C2H2-type zinc-finger protein family.</text>
</comment>
<dbReference type="KEGG" id="dvi:6629521"/>
<dbReference type="GO" id="GO:0060271">
    <property type="term" value="P:cilium assembly"/>
    <property type="evidence" value="ECO:0007669"/>
    <property type="project" value="TreeGrafter"/>
</dbReference>
<comment type="subcellular location">
    <subcellularLocation>
        <location evidence="2">Cytoplasm</location>
        <location evidence="2">Cytoskeleton</location>
        <location evidence="2">Cilium basal body</location>
    </subcellularLocation>
    <subcellularLocation>
        <location evidence="1">Cytoplasm</location>
        <location evidence="1">Cytoskeleton</location>
        <location evidence="1">Microtubule organizing center</location>
        <location evidence="1">Centrosome</location>
        <location evidence="1">Centriole</location>
    </subcellularLocation>
</comment>
<dbReference type="PANTHER" id="PTHR21502:SF3">
    <property type="entry name" value="CILIUM ASSEMBLY PROTEIN DZIP1L"/>
    <property type="match status" value="1"/>
</dbReference>
<keyword evidence="10" id="KW-0966">Cell projection</keyword>
<evidence type="ECO:0000256" key="2">
    <source>
        <dbReference type="ARBA" id="ARBA00004120"/>
    </source>
</evidence>
<evidence type="ECO:0000256" key="5">
    <source>
        <dbReference type="ARBA" id="ARBA00022723"/>
    </source>
</evidence>
<dbReference type="AlphaFoldDB" id="B4LXX7"/>
<dbReference type="PROSITE" id="PS00028">
    <property type="entry name" value="ZINC_FINGER_C2H2_1"/>
    <property type="match status" value="1"/>
</dbReference>
<evidence type="ECO:0000256" key="10">
    <source>
        <dbReference type="ARBA" id="ARBA00023273"/>
    </source>
</evidence>
<dbReference type="EMBL" id="CH940650">
    <property type="protein sequence ID" value="EDW66843.1"/>
    <property type="molecule type" value="Genomic_DNA"/>
</dbReference>
<dbReference type="GO" id="GO:0036064">
    <property type="term" value="C:ciliary basal body"/>
    <property type="evidence" value="ECO:0007669"/>
    <property type="project" value="TreeGrafter"/>
</dbReference>
<evidence type="ECO:0000256" key="9">
    <source>
        <dbReference type="ARBA" id="ARBA00023212"/>
    </source>
</evidence>